<protein>
    <submittedName>
        <fullName evidence="1">Uncharacterized protein</fullName>
    </submittedName>
</protein>
<evidence type="ECO:0000313" key="1">
    <source>
        <dbReference type="EMBL" id="KAL3870867.1"/>
    </source>
</evidence>
<proteinExistence type="predicted"/>
<gene>
    <name evidence="1" type="ORF">ACJMK2_038899</name>
</gene>
<reference evidence="1 2" key="1">
    <citation type="submission" date="2024-11" db="EMBL/GenBank/DDBJ databases">
        <title>Chromosome-level genome assembly of the freshwater bivalve Anodonta woodiana.</title>
        <authorList>
            <person name="Chen X."/>
        </authorList>
    </citation>
    <scope>NUCLEOTIDE SEQUENCE [LARGE SCALE GENOMIC DNA]</scope>
    <source>
        <strain evidence="1">MN2024</strain>
        <tissue evidence="1">Gills</tissue>
    </source>
</reference>
<dbReference type="EMBL" id="JBJQND010000007">
    <property type="protein sequence ID" value="KAL3870867.1"/>
    <property type="molecule type" value="Genomic_DNA"/>
</dbReference>
<evidence type="ECO:0000313" key="2">
    <source>
        <dbReference type="Proteomes" id="UP001634394"/>
    </source>
</evidence>
<keyword evidence="2" id="KW-1185">Reference proteome</keyword>
<organism evidence="1 2">
    <name type="scientific">Sinanodonta woodiana</name>
    <name type="common">Chinese pond mussel</name>
    <name type="synonym">Anodonta woodiana</name>
    <dbReference type="NCBI Taxonomy" id="1069815"/>
    <lineage>
        <taxon>Eukaryota</taxon>
        <taxon>Metazoa</taxon>
        <taxon>Spiralia</taxon>
        <taxon>Lophotrochozoa</taxon>
        <taxon>Mollusca</taxon>
        <taxon>Bivalvia</taxon>
        <taxon>Autobranchia</taxon>
        <taxon>Heteroconchia</taxon>
        <taxon>Palaeoheterodonta</taxon>
        <taxon>Unionida</taxon>
        <taxon>Unionoidea</taxon>
        <taxon>Unionidae</taxon>
        <taxon>Unioninae</taxon>
        <taxon>Sinanodonta</taxon>
    </lineage>
</organism>
<sequence length="480" mass="54361">MEKKSFCEGGGETSITAPLLAEHVAQRDPPPSYSEVMGEYQTSVVTQYPAQDMPALAYIDIMPRCINPGNIPGGISPTFDSFSTIIYGANSWLMNNRGLFVWKCETIKRKIKKEAYGLSYSLESMFDHQPAFGTDYHVLGLRMWLTKKADPNSPPQQLGIVHVVPDKERIPLPANLVGMGPYGFFQYRGMFIHPMQMAMGLHFTFAGLKETIDKLNHMLEQDPVPGTIVNVETAAIKVSEVFNIGNGSIDPEDTLVRINKEKFTRYTQVIRVYYVQGKPAHEQVGMQTFVPQMTAAPDMMKRAKFSSTTETLRRIATCIHLNIFFTGMGGSSSDSTDNFESCWEDKHMLRTFRVFYTKSKVMPAPMPPPFLTSRIFVPFRTGHRSFETMSQTMDRINAWMKLTGLPIFSVETTRLPFVAHDYQGVTLDRSDHLLSSRSGGYWVNCIRVYFPNVFQEPDPSYFPMALDWRSQNESTSCNIL</sequence>
<name>A0ABD3WAH0_SINWO</name>
<accession>A0ABD3WAH0</accession>
<comment type="caution">
    <text evidence="1">The sequence shown here is derived from an EMBL/GenBank/DDBJ whole genome shotgun (WGS) entry which is preliminary data.</text>
</comment>
<dbReference type="AlphaFoldDB" id="A0ABD3WAH0"/>
<dbReference type="Proteomes" id="UP001634394">
    <property type="component" value="Unassembled WGS sequence"/>
</dbReference>